<dbReference type="SUPFAM" id="SSF48726">
    <property type="entry name" value="Immunoglobulin"/>
    <property type="match status" value="1"/>
</dbReference>
<dbReference type="AlphaFoldDB" id="A0A6P7GBD3"/>
<dbReference type="KEGG" id="dvv:114337743"/>
<dbReference type="Gene3D" id="2.60.40.10">
    <property type="entry name" value="Immunoglobulins"/>
    <property type="match status" value="2"/>
</dbReference>
<feature type="signal peptide" evidence="2">
    <location>
        <begin position="1"/>
        <end position="20"/>
    </location>
</feature>
<dbReference type="PROSITE" id="PS50835">
    <property type="entry name" value="IG_LIKE"/>
    <property type="match status" value="1"/>
</dbReference>
<keyword evidence="1" id="KW-0472">Membrane</keyword>
<feature type="transmembrane region" description="Helical" evidence="1">
    <location>
        <begin position="247"/>
        <end position="269"/>
    </location>
</feature>
<dbReference type="InterPro" id="IPR003599">
    <property type="entry name" value="Ig_sub"/>
</dbReference>
<evidence type="ECO:0000313" key="6">
    <source>
        <dbReference type="RefSeq" id="XP_028144067.1"/>
    </source>
</evidence>
<sequence length="298" mass="34116">MITSAYWRVCFLFAACGCQSLVLNEGDLSNDCPIDDLPHQTKTIRVLNGTPLTLKCHQEKARWCFKPCDSNFHGIVCNGNRNWKKLTSETKGRINFEAANKTHNGMYLCSHKNMPTIKIFIVDVFDPGYTGPPPRVHPLKISNITGPINTEFTIQCKVTSEVFPKIIWFKTCFGQKCDYRFHQTCYCHINTSISDYHAGNTYLSKYLIFNARCVDSGTYLCLALTQFGKDDQKVTINVPCKKSDSELYSLLFLIPFGLLLIPLVVWLCYYRKKKKSTIIIVDQQKKLLRTITQPKEII</sequence>
<accession>A0A6P7GBD3</accession>
<proteinExistence type="predicted"/>
<dbReference type="RefSeq" id="XP_028144068.1">
    <property type="nucleotide sequence ID" value="XM_028288267.1"/>
</dbReference>
<keyword evidence="2" id="KW-0732">Signal</keyword>
<evidence type="ECO:0000313" key="5">
    <source>
        <dbReference type="Proteomes" id="UP001652700"/>
    </source>
</evidence>
<evidence type="ECO:0000256" key="2">
    <source>
        <dbReference type="SAM" id="SignalP"/>
    </source>
</evidence>
<keyword evidence="1" id="KW-0812">Transmembrane</keyword>
<feature type="chain" id="PRO_5044651010" evidence="2">
    <location>
        <begin position="21"/>
        <end position="298"/>
    </location>
</feature>
<keyword evidence="1" id="KW-1133">Transmembrane helix</keyword>
<evidence type="ECO:0000313" key="7">
    <source>
        <dbReference type="RefSeq" id="XP_028144068.1"/>
    </source>
</evidence>
<protein>
    <submittedName>
        <fullName evidence="6 7">Uncharacterized protein LOC114337743 isoform X1</fullName>
    </submittedName>
</protein>
<evidence type="ECO:0000256" key="1">
    <source>
        <dbReference type="SAM" id="Phobius"/>
    </source>
</evidence>
<feature type="domain" description="Ig-like" evidence="3">
    <location>
        <begin position="134"/>
        <end position="237"/>
    </location>
</feature>
<evidence type="ECO:0000259" key="3">
    <source>
        <dbReference type="PROSITE" id="PS50835"/>
    </source>
</evidence>
<dbReference type="EnsemblMetazoa" id="XM_028288266.2">
    <property type="protein sequence ID" value="XP_028144067.1"/>
    <property type="gene ID" value="LOC114337743"/>
</dbReference>
<dbReference type="Proteomes" id="UP001652700">
    <property type="component" value="Unplaced"/>
</dbReference>
<dbReference type="InterPro" id="IPR036179">
    <property type="entry name" value="Ig-like_dom_sf"/>
</dbReference>
<dbReference type="OrthoDB" id="6244905at2759"/>
<dbReference type="EnsemblMetazoa" id="XM_028288267.2">
    <property type="protein sequence ID" value="XP_028144068.1"/>
    <property type="gene ID" value="LOC114337743"/>
</dbReference>
<dbReference type="GeneID" id="114337743"/>
<dbReference type="RefSeq" id="XP_028144067.1">
    <property type="nucleotide sequence ID" value="XM_028288266.1"/>
</dbReference>
<dbReference type="InterPro" id="IPR007110">
    <property type="entry name" value="Ig-like_dom"/>
</dbReference>
<keyword evidence="5" id="KW-1185">Reference proteome</keyword>
<dbReference type="SMART" id="SM00409">
    <property type="entry name" value="IG"/>
    <property type="match status" value="2"/>
</dbReference>
<dbReference type="InterPro" id="IPR013783">
    <property type="entry name" value="Ig-like_fold"/>
</dbReference>
<reference evidence="6 7" key="1">
    <citation type="submission" date="2025-04" db="UniProtKB">
        <authorList>
            <consortium name="RefSeq"/>
        </authorList>
    </citation>
    <scope>IDENTIFICATION</scope>
    <source>
        <tissue evidence="6 7">Whole insect</tissue>
    </source>
</reference>
<organism evidence="6">
    <name type="scientific">Diabrotica virgifera virgifera</name>
    <name type="common">western corn rootworm</name>
    <dbReference type="NCBI Taxonomy" id="50390"/>
    <lineage>
        <taxon>Eukaryota</taxon>
        <taxon>Metazoa</taxon>
        <taxon>Ecdysozoa</taxon>
        <taxon>Arthropoda</taxon>
        <taxon>Hexapoda</taxon>
        <taxon>Insecta</taxon>
        <taxon>Pterygota</taxon>
        <taxon>Neoptera</taxon>
        <taxon>Endopterygota</taxon>
        <taxon>Coleoptera</taxon>
        <taxon>Polyphaga</taxon>
        <taxon>Cucujiformia</taxon>
        <taxon>Chrysomeloidea</taxon>
        <taxon>Chrysomelidae</taxon>
        <taxon>Galerucinae</taxon>
        <taxon>Diabroticina</taxon>
        <taxon>Diabroticites</taxon>
        <taxon>Diabrotica</taxon>
    </lineage>
</organism>
<name>A0A6P7GBD3_DIAVI</name>
<reference evidence="4" key="2">
    <citation type="submission" date="2025-05" db="UniProtKB">
        <authorList>
            <consortium name="EnsemblMetazoa"/>
        </authorList>
    </citation>
    <scope>IDENTIFICATION</scope>
</reference>
<evidence type="ECO:0000313" key="4">
    <source>
        <dbReference type="EnsemblMetazoa" id="XP_028144067.1"/>
    </source>
</evidence>
<gene>
    <name evidence="6 7" type="primary">LOC114337743</name>
</gene>